<feature type="transmembrane region" description="Helical" evidence="6">
    <location>
        <begin position="110"/>
        <end position="127"/>
    </location>
</feature>
<dbReference type="InterPro" id="IPR020846">
    <property type="entry name" value="MFS_dom"/>
</dbReference>
<gene>
    <name evidence="8" type="ORF">PQU92_05080</name>
</gene>
<dbReference type="InterPro" id="IPR044770">
    <property type="entry name" value="MFS_spinster-like"/>
</dbReference>
<dbReference type="EMBL" id="JAQQKX010000003">
    <property type="protein sequence ID" value="MDC7682637.1"/>
    <property type="molecule type" value="Genomic_DNA"/>
</dbReference>
<dbReference type="PANTHER" id="PTHR23505:SF79">
    <property type="entry name" value="PROTEIN SPINSTER"/>
    <property type="match status" value="1"/>
</dbReference>
<name>A0ABT5HRD7_9CAUL</name>
<feature type="transmembrane region" description="Helical" evidence="6">
    <location>
        <begin position="349"/>
        <end position="370"/>
    </location>
</feature>
<keyword evidence="5 6" id="KW-0472">Membrane</keyword>
<evidence type="ECO:0000256" key="1">
    <source>
        <dbReference type="ARBA" id="ARBA00004141"/>
    </source>
</evidence>
<dbReference type="InterPro" id="IPR036259">
    <property type="entry name" value="MFS_trans_sf"/>
</dbReference>
<keyword evidence="9" id="KW-1185">Reference proteome</keyword>
<feature type="transmembrane region" description="Helical" evidence="6">
    <location>
        <begin position="286"/>
        <end position="306"/>
    </location>
</feature>
<feature type="transmembrane region" description="Helical" evidence="6">
    <location>
        <begin position="390"/>
        <end position="408"/>
    </location>
</feature>
<comment type="caution">
    <text evidence="8">The sequence shown here is derived from an EMBL/GenBank/DDBJ whole genome shotgun (WGS) entry which is preliminary data.</text>
</comment>
<organism evidence="8 9">
    <name type="scientific">Asticcacaulis aquaticus</name>
    <dbReference type="NCBI Taxonomy" id="2984212"/>
    <lineage>
        <taxon>Bacteria</taxon>
        <taxon>Pseudomonadati</taxon>
        <taxon>Pseudomonadota</taxon>
        <taxon>Alphaproteobacteria</taxon>
        <taxon>Caulobacterales</taxon>
        <taxon>Caulobacteraceae</taxon>
        <taxon>Asticcacaulis</taxon>
    </lineage>
</organism>
<feature type="transmembrane region" description="Helical" evidence="6">
    <location>
        <begin position="249"/>
        <end position="274"/>
    </location>
</feature>
<feature type="transmembrane region" description="Helical" evidence="6">
    <location>
        <begin position="216"/>
        <end position="237"/>
    </location>
</feature>
<evidence type="ECO:0000313" key="9">
    <source>
        <dbReference type="Proteomes" id="UP001214854"/>
    </source>
</evidence>
<feature type="domain" description="Major facilitator superfamily (MFS) profile" evidence="7">
    <location>
        <begin position="14"/>
        <end position="419"/>
    </location>
</feature>
<protein>
    <submittedName>
        <fullName evidence="8">MFS transporter</fullName>
    </submittedName>
</protein>
<evidence type="ECO:0000256" key="4">
    <source>
        <dbReference type="ARBA" id="ARBA00022989"/>
    </source>
</evidence>
<feature type="transmembrane region" description="Helical" evidence="6">
    <location>
        <begin position="84"/>
        <end position="104"/>
    </location>
</feature>
<dbReference type="Pfam" id="PF07690">
    <property type="entry name" value="MFS_1"/>
    <property type="match status" value="1"/>
</dbReference>
<evidence type="ECO:0000259" key="7">
    <source>
        <dbReference type="PROSITE" id="PS50850"/>
    </source>
</evidence>
<keyword evidence="4 6" id="KW-1133">Transmembrane helix</keyword>
<keyword evidence="2" id="KW-0813">Transport</keyword>
<evidence type="ECO:0000313" key="8">
    <source>
        <dbReference type="EMBL" id="MDC7682637.1"/>
    </source>
</evidence>
<evidence type="ECO:0000256" key="5">
    <source>
        <dbReference type="ARBA" id="ARBA00023136"/>
    </source>
</evidence>
<feature type="transmembrane region" description="Helical" evidence="6">
    <location>
        <begin position="7"/>
        <end position="27"/>
    </location>
</feature>
<dbReference type="Proteomes" id="UP001214854">
    <property type="component" value="Unassembled WGS sequence"/>
</dbReference>
<comment type="subcellular location">
    <subcellularLocation>
        <location evidence="1">Membrane</location>
        <topology evidence="1">Multi-pass membrane protein</topology>
    </subcellularLocation>
</comment>
<proteinExistence type="predicted"/>
<keyword evidence="3 6" id="KW-0812">Transmembrane</keyword>
<feature type="transmembrane region" description="Helical" evidence="6">
    <location>
        <begin position="50"/>
        <end position="72"/>
    </location>
</feature>
<evidence type="ECO:0000256" key="6">
    <source>
        <dbReference type="SAM" id="Phobius"/>
    </source>
</evidence>
<evidence type="ECO:0000256" key="2">
    <source>
        <dbReference type="ARBA" id="ARBA00022448"/>
    </source>
</evidence>
<dbReference type="InterPro" id="IPR011701">
    <property type="entry name" value="MFS"/>
</dbReference>
<reference evidence="8 9" key="1">
    <citation type="submission" date="2023-01" db="EMBL/GenBank/DDBJ databases">
        <title>Novel species of the genus Asticcacaulis isolated from rivers.</title>
        <authorList>
            <person name="Lu H."/>
        </authorList>
    </citation>
    <scope>NUCLEOTIDE SEQUENCE [LARGE SCALE GENOMIC DNA]</scope>
    <source>
        <strain evidence="8 9">BYS171W</strain>
    </source>
</reference>
<dbReference type="CDD" id="cd17328">
    <property type="entry name" value="MFS_spinster_like"/>
    <property type="match status" value="1"/>
</dbReference>
<evidence type="ECO:0000256" key="3">
    <source>
        <dbReference type="ARBA" id="ARBA00022692"/>
    </source>
</evidence>
<dbReference type="SUPFAM" id="SSF103473">
    <property type="entry name" value="MFS general substrate transporter"/>
    <property type="match status" value="1"/>
</dbReference>
<feature type="transmembrane region" description="Helical" evidence="6">
    <location>
        <begin position="169"/>
        <end position="189"/>
    </location>
</feature>
<dbReference type="RefSeq" id="WP_272747124.1">
    <property type="nucleotide sequence ID" value="NZ_JAQQKX010000003.1"/>
</dbReference>
<accession>A0ABT5HRD7</accession>
<feature type="transmembrane region" description="Helical" evidence="6">
    <location>
        <begin position="318"/>
        <end position="337"/>
    </location>
</feature>
<dbReference type="PANTHER" id="PTHR23505">
    <property type="entry name" value="SPINSTER"/>
    <property type="match status" value="1"/>
</dbReference>
<dbReference type="Gene3D" id="1.20.1250.20">
    <property type="entry name" value="MFS general substrate transporter like domains"/>
    <property type="match status" value="2"/>
</dbReference>
<feature type="transmembrane region" description="Helical" evidence="6">
    <location>
        <begin position="139"/>
        <end position="163"/>
    </location>
</feature>
<dbReference type="PROSITE" id="PS50850">
    <property type="entry name" value="MFS"/>
    <property type="match status" value="1"/>
</dbReference>
<sequence>MDDHTKIGWRAHLCLGLLLIVYIFNFIDRQILSILAQPIKAELNLTDAQLGWLGGFAFALFYTLVGIPAALYANRIGRTKMIAAALMLWSAATAFCGLASSYAMLAIGRFGVGIGEAGGVAPAQSLISDLYPPQHRAKAMGVFSMGVPLGSGLGIMFGGLVAAAFDWRWAFIVIGLAGVIFAPVFFWGVKDGCERPVDTRRTARDALGAVIRNRSLWLISLGASLSSVIGYGLMFWLPSVFMRSFKATLMSASIGFGLIVLIGGVIGIAGGAWLADKLGAKSPRSFVFVPAVAYLLCIPAYALVLLDPDFGFSTGSGFALLLLAQALGLVWMGPVMASLHHVVAREDRALASAVFLFVTNVIGLGFGSWILGLISDYLSHNYAENALKMAVTWGLGFYVLGAACFLLASRTLAQDWKSGGD</sequence>